<feature type="transmembrane region" description="Helical" evidence="8">
    <location>
        <begin position="263"/>
        <end position="280"/>
    </location>
</feature>
<dbReference type="GO" id="GO:0009103">
    <property type="term" value="P:lipopolysaccharide biosynthetic process"/>
    <property type="evidence" value="ECO:0007669"/>
    <property type="project" value="UniProtKB-ARBA"/>
</dbReference>
<dbReference type="OrthoDB" id="9813729at2"/>
<evidence type="ECO:0000313" key="10">
    <source>
        <dbReference type="EMBL" id="KPM32795.1"/>
    </source>
</evidence>
<sequence>MSNKFSRLFFIFLGILFVLNLIQGSVTELLYDEAYYWYYAQDLSWGYFDHPPMVAFLIWLSSLVFDGEMGVRFMSCVLGIGTVSILWLLIEDPKKKQYIPHFFLLLFSMTLFNAYGFLTLPDTPLLFFTALFLLVYKRFISNPTWPKALVLGLVMACLMYSKYHAVLVILFTLLSNISLLKNKYAWVAVLCSLACYSPHFLWLYQNDFVSLEYHISERPNQPYSFSGFTLGYLLNLLVNFGLLFPWFYYALFTAKPKDKFTKALVYVTFGVILFFFLSTFHRRSQAQWVIVICIPMAILAYQLLLDNAKARKWMFGLSIASLVLLCYARAWLVYQPLLPKIFETHGTENWVHTLNRKVENVPVVFENSYRTSSMYHFYSGEPSFSLNNIFYRRNQYSIDASEAKIQGKRIAYVTKYADSGDFYFYYPDGTKMFVKYKDNFKSYRRLKGFFDQNQVKRNKAPQLLKVYNPYAEKIPLDQLVFRLAFLNAYKQIQETQTITIQPVEENTLVLKPRDTTEFSFRLPAHKTKKPQFVKFSISEFGLPTGINSPSIPLD</sequence>
<dbReference type="PATRIC" id="fig|1300341.3.peg.1423"/>
<dbReference type="GO" id="GO:0005886">
    <property type="term" value="C:plasma membrane"/>
    <property type="evidence" value="ECO:0007669"/>
    <property type="project" value="UniProtKB-SubCell"/>
</dbReference>
<feature type="transmembrane region" description="Helical" evidence="8">
    <location>
        <begin position="102"/>
        <end position="128"/>
    </location>
</feature>
<keyword evidence="11" id="KW-1185">Reference proteome</keyword>
<dbReference type="EMBL" id="LDJX01000002">
    <property type="protein sequence ID" value="KPM32795.1"/>
    <property type="molecule type" value="Genomic_DNA"/>
</dbReference>
<evidence type="ECO:0000256" key="3">
    <source>
        <dbReference type="ARBA" id="ARBA00022676"/>
    </source>
</evidence>
<keyword evidence="4 10" id="KW-0808">Transferase</keyword>
<evidence type="ECO:0000259" key="9">
    <source>
        <dbReference type="Pfam" id="PF13231"/>
    </source>
</evidence>
<dbReference type="InterPro" id="IPR050297">
    <property type="entry name" value="LipidA_mod_glycosyltrf_83"/>
</dbReference>
<dbReference type="RefSeq" id="WP_054558394.1">
    <property type="nucleotide sequence ID" value="NZ_LDJX01000002.1"/>
</dbReference>
<evidence type="ECO:0000256" key="6">
    <source>
        <dbReference type="ARBA" id="ARBA00022989"/>
    </source>
</evidence>
<comment type="subcellular location">
    <subcellularLocation>
        <location evidence="1">Cell membrane</location>
        <topology evidence="1">Multi-pass membrane protein</topology>
    </subcellularLocation>
</comment>
<dbReference type="STRING" id="1300341.I595_1222"/>
<feature type="domain" description="Glycosyltransferase RgtA/B/C/D-like" evidence="9">
    <location>
        <begin position="49"/>
        <end position="202"/>
    </location>
</feature>
<evidence type="ECO:0000256" key="7">
    <source>
        <dbReference type="ARBA" id="ARBA00023136"/>
    </source>
</evidence>
<dbReference type="GO" id="GO:0016763">
    <property type="term" value="F:pentosyltransferase activity"/>
    <property type="evidence" value="ECO:0007669"/>
    <property type="project" value="TreeGrafter"/>
</dbReference>
<proteinExistence type="predicted"/>
<keyword evidence="2" id="KW-1003">Cell membrane</keyword>
<dbReference type="Proteomes" id="UP000050280">
    <property type="component" value="Unassembled WGS sequence"/>
</dbReference>
<keyword evidence="5 8" id="KW-0812">Transmembrane</keyword>
<keyword evidence="3" id="KW-0328">Glycosyltransferase</keyword>
<dbReference type="AlphaFoldDB" id="A0A0P7A7L7"/>
<dbReference type="Pfam" id="PF13231">
    <property type="entry name" value="PMT_2"/>
    <property type="match status" value="1"/>
</dbReference>
<feature type="transmembrane region" description="Helical" evidence="8">
    <location>
        <begin position="225"/>
        <end position="251"/>
    </location>
</feature>
<feature type="transmembrane region" description="Helical" evidence="8">
    <location>
        <begin position="69"/>
        <end position="90"/>
    </location>
</feature>
<accession>A0A0P7A7L7</accession>
<dbReference type="InterPro" id="IPR038731">
    <property type="entry name" value="RgtA/B/C-like"/>
</dbReference>
<dbReference type="PANTHER" id="PTHR33908:SF11">
    <property type="entry name" value="MEMBRANE PROTEIN"/>
    <property type="match status" value="1"/>
</dbReference>
<evidence type="ECO:0000313" key="11">
    <source>
        <dbReference type="Proteomes" id="UP000050280"/>
    </source>
</evidence>
<evidence type="ECO:0000256" key="4">
    <source>
        <dbReference type="ARBA" id="ARBA00022679"/>
    </source>
</evidence>
<evidence type="ECO:0000256" key="5">
    <source>
        <dbReference type="ARBA" id="ARBA00022692"/>
    </source>
</evidence>
<evidence type="ECO:0000256" key="8">
    <source>
        <dbReference type="SAM" id="Phobius"/>
    </source>
</evidence>
<protein>
    <submittedName>
        <fullName evidence="10">Glycosyltransferase, family GT83</fullName>
    </submittedName>
</protein>
<feature type="transmembrane region" description="Helical" evidence="8">
    <location>
        <begin position="313"/>
        <end position="334"/>
    </location>
</feature>
<name>A0A0P7A7L7_9FLAO</name>
<keyword evidence="7 8" id="KW-0472">Membrane</keyword>
<reference evidence="10 11" key="1">
    <citation type="submission" date="2015-09" db="EMBL/GenBank/DDBJ databases">
        <title>Genome sequence of the marine flavobacterium Croceitalea dokdonensis DOKDO 023 that contains proton- and sodium-pumping rhodopsins.</title>
        <authorList>
            <person name="Kwon S.-K."/>
            <person name="Lee H.K."/>
            <person name="Kwak M.-J."/>
            <person name="Kim J.F."/>
        </authorList>
    </citation>
    <scope>NUCLEOTIDE SEQUENCE [LARGE SCALE GENOMIC DNA]</scope>
    <source>
        <strain evidence="10 11">DOKDO 023</strain>
    </source>
</reference>
<dbReference type="PANTHER" id="PTHR33908">
    <property type="entry name" value="MANNOSYLTRANSFERASE YKCB-RELATED"/>
    <property type="match status" value="1"/>
</dbReference>
<feature type="transmembrane region" description="Helical" evidence="8">
    <location>
        <begin position="148"/>
        <end position="172"/>
    </location>
</feature>
<evidence type="ECO:0000256" key="1">
    <source>
        <dbReference type="ARBA" id="ARBA00004651"/>
    </source>
</evidence>
<evidence type="ECO:0000256" key="2">
    <source>
        <dbReference type="ARBA" id="ARBA00022475"/>
    </source>
</evidence>
<keyword evidence="6 8" id="KW-1133">Transmembrane helix</keyword>
<organism evidence="10 11">
    <name type="scientific">Croceitalea dokdonensis DOKDO 023</name>
    <dbReference type="NCBI Taxonomy" id="1300341"/>
    <lineage>
        <taxon>Bacteria</taxon>
        <taxon>Pseudomonadati</taxon>
        <taxon>Bacteroidota</taxon>
        <taxon>Flavobacteriia</taxon>
        <taxon>Flavobacteriales</taxon>
        <taxon>Flavobacteriaceae</taxon>
        <taxon>Croceitalea</taxon>
    </lineage>
</organism>
<feature type="transmembrane region" description="Helical" evidence="8">
    <location>
        <begin position="184"/>
        <end position="205"/>
    </location>
</feature>
<gene>
    <name evidence="10" type="ORF">I595_1222</name>
</gene>
<feature type="transmembrane region" description="Helical" evidence="8">
    <location>
        <begin position="286"/>
        <end position="304"/>
    </location>
</feature>
<comment type="caution">
    <text evidence="10">The sequence shown here is derived from an EMBL/GenBank/DDBJ whole genome shotgun (WGS) entry which is preliminary data.</text>
</comment>